<dbReference type="EMBL" id="JBBNAG010000007">
    <property type="protein sequence ID" value="KAK9118623.1"/>
    <property type="molecule type" value="Genomic_DNA"/>
</dbReference>
<dbReference type="Proteomes" id="UP001419268">
    <property type="component" value="Unassembled WGS sequence"/>
</dbReference>
<organism evidence="1 2">
    <name type="scientific">Stephania cephalantha</name>
    <dbReference type="NCBI Taxonomy" id="152367"/>
    <lineage>
        <taxon>Eukaryota</taxon>
        <taxon>Viridiplantae</taxon>
        <taxon>Streptophyta</taxon>
        <taxon>Embryophyta</taxon>
        <taxon>Tracheophyta</taxon>
        <taxon>Spermatophyta</taxon>
        <taxon>Magnoliopsida</taxon>
        <taxon>Ranunculales</taxon>
        <taxon>Menispermaceae</taxon>
        <taxon>Menispermoideae</taxon>
        <taxon>Cissampelideae</taxon>
        <taxon>Stephania</taxon>
    </lineage>
</organism>
<comment type="caution">
    <text evidence="1">The sequence shown here is derived from an EMBL/GenBank/DDBJ whole genome shotgun (WGS) entry which is preliminary data.</text>
</comment>
<evidence type="ECO:0000313" key="1">
    <source>
        <dbReference type="EMBL" id="KAK9118623.1"/>
    </source>
</evidence>
<sequence length="56" mass="5948">MELLSVHSTLYRQGSSLFAQSAVQVQNLSTKKLPPKKCPFISSIDAPAPNSSASDA</sequence>
<accession>A0AAP0IPG8</accession>
<proteinExistence type="predicted"/>
<gene>
    <name evidence="1" type="ORF">Scep_016716</name>
</gene>
<name>A0AAP0IPG8_9MAGN</name>
<keyword evidence="2" id="KW-1185">Reference proteome</keyword>
<reference evidence="1 2" key="1">
    <citation type="submission" date="2024-01" db="EMBL/GenBank/DDBJ databases">
        <title>Genome assemblies of Stephania.</title>
        <authorList>
            <person name="Yang L."/>
        </authorList>
    </citation>
    <scope>NUCLEOTIDE SEQUENCE [LARGE SCALE GENOMIC DNA]</scope>
    <source>
        <strain evidence="1">JXDWG</strain>
        <tissue evidence="1">Leaf</tissue>
    </source>
</reference>
<evidence type="ECO:0000313" key="2">
    <source>
        <dbReference type="Proteomes" id="UP001419268"/>
    </source>
</evidence>
<dbReference type="AlphaFoldDB" id="A0AAP0IPG8"/>
<protein>
    <submittedName>
        <fullName evidence="1">Uncharacterized protein</fullName>
    </submittedName>
</protein>